<feature type="compositionally biased region" description="Polar residues" evidence="2">
    <location>
        <begin position="115"/>
        <end position="127"/>
    </location>
</feature>
<dbReference type="GO" id="GO:0005737">
    <property type="term" value="C:cytoplasm"/>
    <property type="evidence" value="ECO:0007669"/>
    <property type="project" value="TreeGrafter"/>
</dbReference>
<gene>
    <name evidence="3" type="ORF">BDN70DRAFT_822370</name>
</gene>
<keyword evidence="4" id="KW-1185">Reference proteome</keyword>
<dbReference type="EMBL" id="MU155130">
    <property type="protein sequence ID" value="KAF9486584.1"/>
    <property type="molecule type" value="Genomic_DNA"/>
</dbReference>
<feature type="coiled-coil region" evidence="1">
    <location>
        <begin position="402"/>
        <end position="477"/>
    </location>
</feature>
<dbReference type="Proteomes" id="UP000807469">
    <property type="component" value="Unassembled WGS sequence"/>
</dbReference>
<evidence type="ECO:0000313" key="3">
    <source>
        <dbReference type="EMBL" id="KAF9486584.1"/>
    </source>
</evidence>
<feature type="compositionally biased region" description="Polar residues" evidence="2">
    <location>
        <begin position="1286"/>
        <end position="1327"/>
    </location>
</feature>
<feature type="coiled-coil region" evidence="1">
    <location>
        <begin position="653"/>
        <end position="838"/>
    </location>
</feature>
<dbReference type="GO" id="GO:0051015">
    <property type="term" value="F:actin filament binding"/>
    <property type="evidence" value="ECO:0007669"/>
    <property type="project" value="TreeGrafter"/>
</dbReference>
<organism evidence="3 4">
    <name type="scientific">Pholiota conissans</name>
    <dbReference type="NCBI Taxonomy" id="109636"/>
    <lineage>
        <taxon>Eukaryota</taxon>
        <taxon>Fungi</taxon>
        <taxon>Dikarya</taxon>
        <taxon>Basidiomycota</taxon>
        <taxon>Agaricomycotina</taxon>
        <taxon>Agaricomycetes</taxon>
        <taxon>Agaricomycetidae</taxon>
        <taxon>Agaricales</taxon>
        <taxon>Agaricineae</taxon>
        <taxon>Strophariaceae</taxon>
        <taxon>Pholiota</taxon>
    </lineage>
</organism>
<feature type="region of interest" description="Disordered" evidence="2">
    <location>
        <begin position="151"/>
        <end position="171"/>
    </location>
</feature>
<evidence type="ECO:0000256" key="2">
    <source>
        <dbReference type="SAM" id="MobiDB-lite"/>
    </source>
</evidence>
<feature type="region of interest" description="Disordered" evidence="2">
    <location>
        <begin position="1263"/>
        <end position="1360"/>
    </location>
</feature>
<dbReference type="PANTHER" id="PTHR45615:SF40">
    <property type="entry name" value="MYOSIN HEAVY CHAIN, NON-MUSCLE"/>
    <property type="match status" value="1"/>
</dbReference>
<feature type="coiled-coil region" evidence="1">
    <location>
        <begin position="520"/>
        <end position="607"/>
    </location>
</feature>
<dbReference type="PANTHER" id="PTHR45615">
    <property type="entry name" value="MYOSIN HEAVY CHAIN, NON-MUSCLE"/>
    <property type="match status" value="1"/>
</dbReference>
<feature type="coiled-coil region" evidence="1">
    <location>
        <begin position="185"/>
        <end position="347"/>
    </location>
</feature>
<proteinExistence type="predicted"/>
<accession>A0A9P5ZHM1</accession>
<feature type="coiled-coil region" evidence="1">
    <location>
        <begin position="873"/>
        <end position="1255"/>
    </location>
</feature>
<feature type="region of interest" description="Disordered" evidence="2">
    <location>
        <begin position="841"/>
        <end position="860"/>
    </location>
</feature>
<protein>
    <submittedName>
        <fullName evidence="3">Uncharacterized protein</fullName>
    </submittedName>
</protein>
<dbReference type="GO" id="GO:0000146">
    <property type="term" value="F:microfilament motor activity"/>
    <property type="evidence" value="ECO:0007669"/>
    <property type="project" value="TreeGrafter"/>
</dbReference>
<dbReference type="GO" id="GO:0032982">
    <property type="term" value="C:myosin filament"/>
    <property type="evidence" value="ECO:0007669"/>
    <property type="project" value="TreeGrafter"/>
</dbReference>
<evidence type="ECO:0000313" key="4">
    <source>
        <dbReference type="Proteomes" id="UP000807469"/>
    </source>
</evidence>
<feature type="region of interest" description="Disordered" evidence="2">
    <location>
        <begin position="113"/>
        <end position="132"/>
    </location>
</feature>
<reference evidence="3" key="1">
    <citation type="submission" date="2020-11" db="EMBL/GenBank/DDBJ databases">
        <authorList>
            <consortium name="DOE Joint Genome Institute"/>
            <person name="Ahrendt S."/>
            <person name="Riley R."/>
            <person name="Andreopoulos W."/>
            <person name="Labutti K."/>
            <person name="Pangilinan J."/>
            <person name="Ruiz-Duenas F.J."/>
            <person name="Barrasa J.M."/>
            <person name="Sanchez-Garcia M."/>
            <person name="Camarero S."/>
            <person name="Miyauchi S."/>
            <person name="Serrano A."/>
            <person name="Linde D."/>
            <person name="Babiker R."/>
            <person name="Drula E."/>
            <person name="Ayuso-Fernandez I."/>
            <person name="Pacheco R."/>
            <person name="Padilla G."/>
            <person name="Ferreira P."/>
            <person name="Barriuso J."/>
            <person name="Kellner H."/>
            <person name="Castanera R."/>
            <person name="Alfaro M."/>
            <person name="Ramirez L."/>
            <person name="Pisabarro A.G."/>
            <person name="Kuo A."/>
            <person name="Tritt A."/>
            <person name="Lipzen A."/>
            <person name="He G."/>
            <person name="Yan M."/>
            <person name="Ng V."/>
            <person name="Cullen D."/>
            <person name="Martin F."/>
            <person name="Rosso M.-N."/>
            <person name="Henrissat B."/>
            <person name="Hibbett D."/>
            <person name="Martinez A.T."/>
            <person name="Grigoriev I.V."/>
        </authorList>
    </citation>
    <scope>NUCLEOTIDE SEQUENCE</scope>
    <source>
        <strain evidence="3">CIRM-BRFM 674</strain>
    </source>
</reference>
<feature type="compositionally biased region" description="Polar residues" evidence="2">
    <location>
        <begin position="1463"/>
        <end position="1481"/>
    </location>
</feature>
<feature type="region of interest" description="Disordered" evidence="2">
    <location>
        <begin position="1432"/>
        <end position="1512"/>
    </location>
</feature>
<keyword evidence="1" id="KW-0175">Coiled coil</keyword>
<feature type="compositionally biased region" description="Pro residues" evidence="2">
    <location>
        <begin position="1269"/>
        <end position="1278"/>
    </location>
</feature>
<feature type="compositionally biased region" description="Polar residues" evidence="2">
    <location>
        <begin position="1432"/>
        <end position="1446"/>
    </location>
</feature>
<evidence type="ECO:0000256" key="1">
    <source>
        <dbReference type="SAM" id="Coils"/>
    </source>
</evidence>
<feature type="compositionally biased region" description="Low complexity" evidence="2">
    <location>
        <begin position="1447"/>
        <end position="1459"/>
    </location>
</feature>
<feature type="compositionally biased region" description="Polar residues" evidence="2">
    <location>
        <begin position="842"/>
        <end position="860"/>
    </location>
</feature>
<name>A0A9P5ZHM1_9AGAR</name>
<comment type="caution">
    <text evidence="3">The sequence shown here is derived from an EMBL/GenBank/DDBJ whole genome shotgun (WGS) entry which is preliminary data.</text>
</comment>
<sequence length="1512" mass="170076">MSTWNLGIDDVSEETRAFKDKIASKDSQIAAQQDKIAKQAADYDELKERLNEALQKLTTETQRAIQLELNLKERTEDLRNERISSDNAKSALTAALEKNKSSNLELRQMEATLERISNSSDGHNTRSQKLEREKATLEARVKELESALRQFAPPLPPTTPGRRAISRPRSSSLTNFKITTLEQDLTDARALISVKETELASLNQRLSQLQGDLMKDDNDRMAAERKLSKEIEELKTKLEEKDEELEYFKDQQGDGRREEELLARIEEDEAKISALETMLRGAEDVQPLKEKIRRVEGHLKEERSRLAAAEKQKFQFAQEKIEVLDELEASRRELHKLMKELNDRKARDHAFGQKAAKTLETCEDPLMNDNSCLIDMDTLEPEAISLPPSPRRETDADTLTHIERLLAAVERLRGERDNLRRDVQFLESESRFAIEALEAKLSASMSTESNNATLATIDQLRAEMDEMHAQMLAVGEQYQANTDAKNLEIKRLSIQVQGLAIALGHAATNPAAAAGSPEGLEALIAERDQLLNELEAKEAHWEAQVDNARMGDYESRERLDEAMCEINELNEHLEELESERDSLALQVTNLVTDLQVAQDELTNAETRYTNLQFHQLNTMTSNEATRTLREHIEELEDRVMRRTEQIGIHQHDIRRLETNLRLQEERLSEMTSELEMMGAQKDAMVEDCADARETRDEALARVEILEEEIESVENRSNENKALVTTLIAVIADTVSRARRAIQQARSQASNLQRSLSDVQGQESAIRIELDEKTTDLTTLNLQSAEQRMELEKVQQALDKYQVEAEEFSTLSRTLQDEKIALEVELSALQRRNSDLEAAQAQLPETTADGQKSPQETVNESEVAQLKLEHAQALSALQARLDETESALKDLEARYDSSEEDRQRLAKDAKASIDELEQHLESTNKTLSELQALHDQAVAQEKEQMGKIAELEKSLASSEKAHQDALEAHETLEAETTRLTQELERIQQEQAAVLDSSRDKYESTKQELERKVQSLQGRFEEETRLLDISKEEIARLNVRLEEEKEGRAEDKKAHIATLASANERVEAAEQTISQLQEELAVLDGKLKEVHEQLVAAEGEKTVLQEEITAHEAEVQKTLSMNRYLESQIKDSDTLAATLKADIERLRENLARSEKACKAAEVNLSLQNAQHKRETAEFQRELKALQVRPNLEQALANLEERNNEMEELLRAKCTEIEENDDRVLEMLKEKKKLTTKVESLNRKVQNLQAKLAAAKASSVASAASAASPSVTSPPPVPPLPAMVVPPSKVTSPSMNLISQTPQSISTNYSRPRSATASATPQPIASSSVTPPLKRKSSERDRVASVPSSLPRPKTPERSRAITPVFKARTPEQRHVPEVLDSMESIVVIGKKRSAPDDFEVCENVPAQAFTADGEDVENKTPRVRRVLNSLQTGFTPLRNQNSRPTASMPSPRRTAPPRTTPFISDMTNTPNAIPAMPSSSSKQAGKRSWLGKIRGSSTERAYNSRNLFDRGESS</sequence>
<dbReference type="OrthoDB" id="10255344at2759"/>
<dbReference type="GO" id="GO:0016460">
    <property type="term" value="C:myosin II complex"/>
    <property type="evidence" value="ECO:0007669"/>
    <property type="project" value="TreeGrafter"/>
</dbReference>
<feature type="compositionally biased region" description="Polar residues" evidence="2">
    <location>
        <begin position="1493"/>
        <end position="1504"/>
    </location>
</feature>